<feature type="compositionally biased region" description="Low complexity" evidence="1">
    <location>
        <begin position="651"/>
        <end position="661"/>
    </location>
</feature>
<feature type="region of interest" description="Disordered" evidence="1">
    <location>
        <begin position="907"/>
        <end position="957"/>
    </location>
</feature>
<dbReference type="EMBL" id="CADCXV010001116">
    <property type="protein sequence ID" value="CAB0041447.1"/>
    <property type="molecule type" value="Genomic_DNA"/>
</dbReference>
<dbReference type="InterPro" id="IPR051133">
    <property type="entry name" value="Adapter_Engulfment-Domain"/>
</dbReference>
<evidence type="ECO:0000256" key="1">
    <source>
        <dbReference type="SAM" id="MobiDB-lite"/>
    </source>
</evidence>
<feature type="domain" description="PID" evidence="2">
    <location>
        <begin position="338"/>
        <end position="505"/>
    </location>
</feature>
<evidence type="ECO:0000259" key="2">
    <source>
        <dbReference type="Pfam" id="PF14719"/>
    </source>
</evidence>
<dbReference type="Proteomes" id="UP000479190">
    <property type="component" value="Unassembled WGS sequence"/>
</dbReference>
<dbReference type="InterPro" id="IPR006020">
    <property type="entry name" value="PTB/PI_dom"/>
</dbReference>
<protein>
    <recommendedName>
        <fullName evidence="2">PID domain-containing protein</fullName>
    </recommendedName>
</protein>
<feature type="compositionally biased region" description="Low complexity" evidence="1">
    <location>
        <begin position="907"/>
        <end position="925"/>
    </location>
</feature>
<feature type="region of interest" description="Disordered" evidence="1">
    <location>
        <begin position="555"/>
        <end position="687"/>
    </location>
</feature>
<dbReference type="PANTHER" id="PTHR11232">
    <property type="entry name" value="PHOSPHOTYROSINE INTERACTION DOMAIN-CONTAINING FAMILY MEMBER"/>
    <property type="match status" value="1"/>
</dbReference>
<evidence type="ECO:0000313" key="4">
    <source>
        <dbReference type="Proteomes" id="UP000479190"/>
    </source>
</evidence>
<dbReference type="AlphaFoldDB" id="A0A6H5IX95"/>
<feature type="region of interest" description="Disordered" evidence="1">
    <location>
        <begin position="478"/>
        <end position="498"/>
    </location>
</feature>
<feature type="compositionally biased region" description="Basic and acidic residues" evidence="1">
    <location>
        <begin position="579"/>
        <end position="599"/>
    </location>
</feature>
<dbReference type="InterPro" id="IPR011993">
    <property type="entry name" value="PH-like_dom_sf"/>
</dbReference>
<feature type="region of interest" description="Disordered" evidence="1">
    <location>
        <begin position="816"/>
        <end position="889"/>
    </location>
</feature>
<dbReference type="Gene3D" id="2.30.29.30">
    <property type="entry name" value="Pleckstrin-homology domain (PH domain)/Phosphotyrosine-binding domain (PTB)"/>
    <property type="match status" value="1"/>
</dbReference>
<proteinExistence type="predicted"/>
<name>A0A6H5IX95_9HYME</name>
<dbReference type="Pfam" id="PF14719">
    <property type="entry name" value="PID_2"/>
    <property type="match status" value="1"/>
</dbReference>
<feature type="compositionally biased region" description="Low complexity" evidence="1">
    <location>
        <begin position="15"/>
        <end position="36"/>
    </location>
</feature>
<feature type="compositionally biased region" description="Low complexity" evidence="1">
    <location>
        <begin position="559"/>
        <end position="569"/>
    </location>
</feature>
<keyword evidence="4" id="KW-1185">Reference proteome</keyword>
<feature type="compositionally biased region" description="Polar residues" evidence="1">
    <location>
        <begin position="937"/>
        <end position="947"/>
    </location>
</feature>
<feature type="compositionally biased region" description="Basic residues" evidence="1">
    <location>
        <begin position="638"/>
        <end position="650"/>
    </location>
</feature>
<dbReference type="PANTHER" id="PTHR11232:SF2">
    <property type="entry name" value="FI05246P"/>
    <property type="match status" value="1"/>
</dbReference>
<reference evidence="3 4" key="1">
    <citation type="submission" date="2020-02" db="EMBL/GenBank/DDBJ databases">
        <authorList>
            <person name="Ferguson B K."/>
        </authorList>
    </citation>
    <scope>NUCLEOTIDE SEQUENCE [LARGE SCALE GENOMIC DNA]</scope>
</reference>
<evidence type="ECO:0000313" key="3">
    <source>
        <dbReference type="EMBL" id="CAB0041447.1"/>
    </source>
</evidence>
<sequence length="971" mass="107600">MKSLGDVVAEPPKTNNSSNNNRAASNGIDAKSSSNNGVGGGSDYCMQLSSSSRRGSLDSVDRLSLSSGSTSTSVGASEIGTRTLKSLKRGLGKLWRRHRGNVSITEYDPTYKVAYLGNVLTGWAKGTIQIVSSKRSFSDGSEADSVSHTTLYVLTFLSFIKSQVSIVATRAARDDSCTHATGRGSQLILLKLQPRRKATFYIYIQMCTRGGGSSARVHDTNVNVISSCATARCLEIRSNRIYRREHRCVRVSKKVYPEASNKHRKIGGIIGKLRERLEFHLRADFPRELFPMVYNTCELCIYKQQRQQQRVESPHAYNMRMAIKRLDKTCARAPVCACEGCVEKPVSTLWRNYVGSNRPDVLMRLTVTNGGLTATTKDHGLTEYWAHRVTYCTAPASHPRLFVWVYRHEGRRLRPELRCHAAICSKESTARRLAQILNARLHQALLEFRRDKVSRQNARLSLANAVYENPSLPRRKLLLSTGGSNYRPPLERSKSAPKLSAIEEDAAAEEQEGRAFLDQLRQGLEFRRSCSWQHEQESWRLARLLEALQMQHQHADQLSSSDENGSISSGCETASTANSEERVSSSEDSHIPIEEDSHLRMKKQSPGSALTAAMTVSPRRNSEGSPGFMMSCNDSPRFRRRNCRVSRVRSRSSSNYSLSRNEPAEDDEEEEEEEEMSQDETTVSTTTMTTVGTTTTTTGVTCTTGDENYFDFEDPEVMDEIVDFSPQGEGHHPQSPSRLQNDSYAALLARRDDMLKMMTSRLSCHNSCDELDSPTAPISDHHRPNDATTIRSVAPIAAAVVGISNFHTLGSLDEEEAIDSDESGYVEASPKSSMNDEEIVKAETNNNKVVNSSSQSQSQNRQRVSSSGHDSNNDNNKPKPSSDSDDEPAEFIKCPISETIKKLANASLRSSKNMRVSSSSTSPSSNNAPHCLESLNRLGSNGKQEATVSDEPPTPSLLQRKRLLAQRGVTV</sequence>
<feature type="compositionally biased region" description="Low complexity" evidence="1">
    <location>
        <begin position="845"/>
        <end position="875"/>
    </location>
</feature>
<dbReference type="SUPFAM" id="SSF50729">
    <property type="entry name" value="PH domain-like"/>
    <property type="match status" value="1"/>
</dbReference>
<dbReference type="OrthoDB" id="5962185at2759"/>
<feature type="compositionally biased region" description="Acidic residues" evidence="1">
    <location>
        <begin position="664"/>
        <end position="678"/>
    </location>
</feature>
<dbReference type="CDD" id="cd01214">
    <property type="entry name" value="PTB_FAM43A"/>
    <property type="match status" value="1"/>
</dbReference>
<organism evidence="3 4">
    <name type="scientific">Trichogramma brassicae</name>
    <dbReference type="NCBI Taxonomy" id="86971"/>
    <lineage>
        <taxon>Eukaryota</taxon>
        <taxon>Metazoa</taxon>
        <taxon>Ecdysozoa</taxon>
        <taxon>Arthropoda</taxon>
        <taxon>Hexapoda</taxon>
        <taxon>Insecta</taxon>
        <taxon>Pterygota</taxon>
        <taxon>Neoptera</taxon>
        <taxon>Endopterygota</taxon>
        <taxon>Hymenoptera</taxon>
        <taxon>Apocrita</taxon>
        <taxon>Proctotrupomorpha</taxon>
        <taxon>Chalcidoidea</taxon>
        <taxon>Trichogrammatidae</taxon>
        <taxon>Trichogramma</taxon>
    </lineage>
</organism>
<accession>A0A6H5IX95</accession>
<gene>
    <name evidence="3" type="ORF">TBRA_LOCUS13115</name>
</gene>
<dbReference type="InterPro" id="IPR033930">
    <property type="entry name" value="FAM43A/B_PTB"/>
</dbReference>
<feature type="region of interest" description="Disordered" evidence="1">
    <location>
        <begin position="1"/>
        <end position="45"/>
    </location>
</feature>